<dbReference type="KEGG" id="xla:108710355"/>
<dbReference type="RefSeq" id="XP_041441561.1">
    <property type="nucleotide sequence ID" value="XM_041585627.1"/>
</dbReference>
<keyword evidence="2" id="KW-0175">Coiled coil</keyword>
<evidence type="ECO:0000256" key="1">
    <source>
        <dbReference type="ARBA" id="ARBA00023157"/>
    </source>
</evidence>
<reference evidence="6" key="1">
    <citation type="submission" date="2025-08" db="UniProtKB">
        <authorList>
            <consortium name="RefSeq"/>
        </authorList>
    </citation>
    <scope>IDENTIFICATION</scope>
    <source>
        <strain evidence="6">J_2021</strain>
        <tissue evidence="6">Erythrocytes</tissue>
    </source>
</reference>
<dbReference type="Gene3D" id="3.10.100.10">
    <property type="entry name" value="Mannose-Binding Protein A, subunit A"/>
    <property type="match status" value="1"/>
</dbReference>
<evidence type="ECO:0000313" key="6">
    <source>
        <dbReference type="RefSeq" id="XP_041441561.1"/>
    </source>
</evidence>
<dbReference type="Pfam" id="PF00059">
    <property type="entry name" value="Lectin_C"/>
    <property type="match status" value="1"/>
</dbReference>
<dbReference type="InterPro" id="IPR050111">
    <property type="entry name" value="C-type_lectin/snaclec_domain"/>
</dbReference>
<dbReference type="Proteomes" id="UP000186698">
    <property type="component" value="Chromosome 3L"/>
</dbReference>
<keyword evidence="5" id="KW-1185">Reference proteome</keyword>
<keyword evidence="1" id="KW-1015">Disulfide bond</keyword>
<dbReference type="GO" id="GO:0038023">
    <property type="term" value="F:signaling receptor activity"/>
    <property type="evidence" value="ECO:0000318"/>
    <property type="project" value="GO_Central"/>
</dbReference>
<dbReference type="PANTHER" id="PTHR22803">
    <property type="entry name" value="MANNOSE, PHOSPHOLIPASE, LECTIN RECEPTOR RELATED"/>
    <property type="match status" value="1"/>
</dbReference>
<dbReference type="InterPro" id="IPR016186">
    <property type="entry name" value="C-type_lectin-like/link_sf"/>
</dbReference>
<dbReference type="InterPro" id="IPR016187">
    <property type="entry name" value="CTDL_fold"/>
</dbReference>
<dbReference type="InterPro" id="IPR001304">
    <property type="entry name" value="C-type_lectin-like"/>
</dbReference>
<name>A0A8J1MJI9_XENLA</name>
<evidence type="ECO:0000313" key="5">
    <source>
        <dbReference type="Proteomes" id="UP000186698"/>
    </source>
</evidence>
<gene>
    <name evidence="6" type="primary">LOC108710355</name>
</gene>
<dbReference type="OrthoDB" id="8950604at2759"/>
<dbReference type="SUPFAM" id="SSF56436">
    <property type="entry name" value="C-type lectin-like"/>
    <property type="match status" value="1"/>
</dbReference>
<feature type="domain" description="C-type lectin" evidence="4">
    <location>
        <begin position="308"/>
        <end position="418"/>
    </location>
</feature>
<sequence>MVQNRKGWMSVCVGEFWEEELDSVFVCVQAHQEDTGNQQSLGSMQSRMENVYGNKMDKYKKDDSFQCDDDDDYENMSSMKPPSVPFRKVKGVKANVRKEDFAMKRTAMPETCSIGEQRSSLAVLETNASDIPRFQPPRIGLDFSSTAVNAAFRDLQESSAETNENKHMGQQRTVLFLVALLIVTLLLSITGTSLLYIFLSRFQAASTKVQDSLKEDIREINKTLGSQVQETSREGRNLMQDLSKINQTLYSMELSLKKQVDNLKTEITDFKQTIEKGQEELRSQILKLKNAMQKKGLCNSCPPDWTLVGFNCYFFSKDHKNWDDSRKHCQKLESDLLIFTDQVEVDALYPFMKNKRFWIGLRRSKDLKWNWVDGKAITFSKWGTGEPNNAHSREHCGETLSKYWNDLECNNMIDFICEGLPDC</sequence>
<dbReference type="SMART" id="SM00034">
    <property type="entry name" value="CLECT"/>
    <property type="match status" value="1"/>
</dbReference>
<dbReference type="GeneID" id="108710355"/>
<evidence type="ECO:0000256" key="3">
    <source>
        <dbReference type="SAM" id="Phobius"/>
    </source>
</evidence>
<proteinExistence type="predicted"/>
<organism evidence="5 6">
    <name type="scientific">Xenopus laevis</name>
    <name type="common">African clawed frog</name>
    <dbReference type="NCBI Taxonomy" id="8355"/>
    <lineage>
        <taxon>Eukaryota</taxon>
        <taxon>Metazoa</taxon>
        <taxon>Chordata</taxon>
        <taxon>Craniata</taxon>
        <taxon>Vertebrata</taxon>
        <taxon>Euteleostomi</taxon>
        <taxon>Amphibia</taxon>
        <taxon>Batrachia</taxon>
        <taxon>Anura</taxon>
        <taxon>Pipoidea</taxon>
        <taxon>Pipidae</taxon>
        <taxon>Xenopodinae</taxon>
        <taxon>Xenopus</taxon>
        <taxon>Xenopus</taxon>
    </lineage>
</organism>
<protein>
    <submittedName>
        <fullName evidence="6">C-type lectin domain family 4 member G</fullName>
    </submittedName>
</protein>
<dbReference type="PROSITE" id="PS00615">
    <property type="entry name" value="C_TYPE_LECTIN_1"/>
    <property type="match status" value="1"/>
</dbReference>
<keyword evidence="3" id="KW-0812">Transmembrane</keyword>
<keyword evidence="3" id="KW-1133">Transmembrane helix</keyword>
<feature type="coiled-coil region" evidence="2">
    <location>
        <begin position="260"/>
        <end position="294"/>
    </location>
</feature>
<dbReference type="PROSITE" id="PS50041">
    <property type="entry name" value="C_TYPE_LECTIN_2"/>
    <property type="match status" value="1"/>
</dbReference>
<accession>A0A8J1MJI9</accession>
<evidence type="ECO:0000259" key="4">
    <source>
        <dbReference type="PROSITE" id="PS50041"/>
    </source>
</evidence>
<evidence type="ECO:0000256" key="2">
    <source>
        <dbReference type="SAM" id="Coils"/>
    </source>
</evidence>
<dbReference type="InterPro" id="IPR018378">
    <property type="entry name" value="C-type_lectin_CS"/>
</dbReference>
<feature type="transmembrane region" description="Helical" evidence="3">
    <location>
        <begin position="174"/>
        <end position="199"/>
    </location>
</feature>
<dbReference type="AlphaFoldDB" id="A0A8J1MJI9"/>
<keyword evidence="3" id="KW-0472">Membrane</keyword>